<organism evidence="1 2">
    <name type="scientific">Corchorus capsularis</name>
    <name type="common">Jute</name>
    <dbReference type="NCBI Taxonomy" id="210143"/>
    <lineage>
        <taxon>Eukaryota</taxon>
        <taxon>Viridiplantae</taxon>
        <taxon>Streptophyta</taxon>
        <taxon>Embryophyta</taxon>
        <taxon>Tracheophyta</taxon>
        <taxon>Spermatophyta</taxon>
        <taxon>Magnoliopsida</taxon>
        <taxon>eudicotyledons</taxon>
        <taxon>Gunneridae</taxon>
        <taxon>Pentapetalae</taxon>
        <taxon>rosids</taxon>
        <taxon>malvids</taxon>
        <taxon>Malvales</taxon>
        <taxon>Malvaceae</taxon>
        <taxon>Grewioideae</taxon>
        <taxon>Apeibeae</taxon>
        <taxon>Corchorus</taxon>
    </lineage>
</organism>
<sequence>MATSHPEDVWQNGHGLGNIYAKRKRRGIRDGESREQAGILFWVEALPSTT</sequence>
<comment type="caution">
    <text evidence="1">The sequence shown here is derived from an EMBL/GenBank/DDBJ whole genome shotgun (WGS) entry which is preliminary data.</text>
</comment>
<keyword evidence="2" id="KW-1185">Reference proteome</keyword>
<reference evidence="1 2" key="1">
    <citation type="submission" date="2013-09" db="EMBL/GenBank/DDBJ databases">
        <title>Corchorus capsularis genome sequencing.</title>
        <authorList>
            <person name="Alam M."/>
            <person name="Haque M.S."/>
            <person name="Islam M.S."/>
            <person name="Emdad E.M."/>
            <person name="Islam M.M."/>
            <person name="Ahmed B."/>
            <person name="Halim A."/>
            <person name="Hossen Q.M.M."/>
            <person name="Hossain M.Z."/>
            <person name="Ahmed R."/>
            <person name="Khan M.M."/>
            <person name="Islam R."/>
            <person name="Rashid M.M."/>
            <person name="Khan S.A."/>
            <person name="Rahman M.S."/>
            <person name="Alam M."/>
        </authorList>
    </citation>
    <scope>NUCLEOTIDE SEQUENCE [LARGE SCALE GENOMIC DNA]</scope>
    <source>
        <strain evidence="2">cv. CVL-1</strain>
        <tissue evidence="1">Whole seedling</tissue>
    </source>
</reference>
<gene>
    <name evidence="1" type="ORF">CCACVL1_24906</name>
</gene>
<evidence type="ECO:0000313" key="1">
    <source>
        <dbReference type="EMBL" id="OMO59345.1"/>
    </source>
</evidence>
<protein>
    <submittedName>
        <fullName evidence="1">Uncharacterized protein</fullName>
    </submittedName>
</protein>
<dbReference type="Proteomes" id="UP000188268">
    <property type="component" value="Unassembled WGS sequence"/>
</dbReference>
<dbReference type="Gramene" id="OMO59345">
    <property type="protein sequence ID" value="OMO59345"/>
    <property type="gene ID" value="CCACVL1_24906"/>
</dbReference>
<dbReference type="AlphaFoldDB" id="A0A1R3GML0"/>
<dbReference type="EMBL" id="AWWV01013984">
    <property type="protein sequence ID" value="OMO59345.1"/>
    <property type="molecule type" value="Genomic_DNA"/>
</dbReference>
<evidence type="ECO:0000313" key="2">
    <source>
        <dbReference type="Proteomes" id="UP000188268"/>
    </source>
</evidence>
<name>A0A1R3GML0_COCAP</name>
<proteinExistence type="predicted"/>
<accession>A0A1R3GML0</accession>